<organism evidence="10 11">
    <name type="scientific">Obba rivulosa</name>
    <dbReference type="NCBI Taxonomy" id="1052685"/>
    <lineage>
        <taxon>Eukaryota</taxon>
        <taxon>Fungi</taxon>
        <taxon>Dikarya</taxon>
        <taxon>Basidiomycota</taxon>
        <taxon>Agaricomycotina</taxon>
        <taxon>Agaricomycetes</taxon>
        <taxon>Polyporales</taxon>
        <taxon>Gelatoporiaceae</taxon>
        <taxon>Obba</taxon>
    </lineage>
</organism>
<feature type="region of interest" description="Disordered" evidence="8">
    <location>
        <begin position="783"/>
        <end position="859"/>
    </location>
</feature>
<evidence type="ECO:0000259" key="9">
    <source>
        <dbReference type="PROSITE" id="PS50048"/>
    </source>
</evidence>
<dbReference type="SMART" id="SM00906">
    <property type="entry name" value="Fungal_trans"/>
    <property type="match status" value="1"/>
</dbReference>
<dbReference type="SMART" id="SM00066">
    <property type="entry name" value="GAL4"/>
    <property type="match status" value="1"/>
</dbReference>
<keyword evidence="3" id="KW-0862">Zinc</keyword>
<keyword evidence="7" id="KW-0539">Nucleus</keyword>
<dbReference type="PROSITE" id="PS00463">
    <property type="entry name" value="ZN2_CY6_FUNGAL_1"/>
    <property type="match status" value="1"/>
</dbReference>
<keyword evidence="4" id="KW-0805">Transcription regulation</keyword>
<dbReference type="CDD" id="cd12148">
    <property type="entry name" value="fungal_TF_MHR"/>
    <property type="match status" value="1"/>
</dbReference>
<dbReference type="Gene3D" id="4.10.240.10">
    <property type="entry name" value="Zn(2)-C6 fungal-type DNA-binding domain"/>
    <property type="match status" value="1"/>
</dbReference>
<dbReference type="InterPro" id="IPR051615">
    <property type="entry name" value="Transcr_Regulatory_Elem"/>
</dbReference>
<evidence type="ECO:0000256" key="1">
    <source>
        <dbReference type="ARBA" id="ARBA00004123"/>
    </source>
</evidence>
<feature type="compositionally biased region" description="Polar residues" evidence="8">
    <location>
        <begin position="841"/>
        <end position="853"/>
    </location>
</feature>
<evidence type="ECO:0000313" key="10">
    <source>
        <dbReference type="EMBL" id="OCH86052.1"/>
    </source>
</evidence>
<evidence type="ECO:0000256" key="4">
    <source>
        <dbReference type="ARBA" id="ARBA00023015"/>
    </source>
</evidence>
<dbReference type="PANTHER" id="PTHR31313:SF78">
    <property type="entry name" value="TRANSCRIPTION FACTOR DOMAIN-CONTAINING PROTEIN"/>
    <property type="match status" value="1"/>
</dbReference>
<gene>
    <name evidence="10" type="ORF">OBBRIDRAFT_761980</name>
</gene>
<sequence>MSTAAPYNPDLSLSEEDKAGPNNIKRGTRACDRCRKIKSKCEQTGGDVCKNCQAAGTPCTYHGPSFKRGPPKGYIQSIERRWHQVESILGTIMAAPQARGIVADLCTDPFAREILARVDAGPYGPTGRLRQPQGATSENVYSAVMNVPERAPLRDDRRSSRQSRLSREIVSVEGESSAMAIPTREWQEQLVHRLLASQNVSYPTPLMSLSPDPSARATPVSLPPPYLGVPGEHGRSRRRLDPAPHVPPYQQDWNELYAMSDDSHSAQGDVDDTVDAFGALSVDENKEIRYHGLSSGLPLLAHSDRTDDGQQKKDGIWQFSGPFVVSESADVAELENDSRISLPPVETQDHLINFYFTYVHPFFPLIHKQTFLQEYRLFKDRGFVSIDATHKPSAATEHRPMQKVTKLLLLSMFALAARYSDREEPRPAPGTGVWKAGFRYAAAARWILNNLFSYSRPSTCQALLLLGICDLGLGASQQGWIYTGLALRMAIDLGMNRNADNWTNEDRELFSPIEKQIRKQMWWSCCITDKLSAIWLGRPITFRESDYSTLRPDVLDVDEYELWQPSPPDAQGANLTPTPSRTMSCFREACALSVIMTEIMEKIYPVQPYSATPRRTLLEQLESKLHKWLFDLPDYLRYSTTSQRAAPLPHILSLHMEYCAAVLLLHRAFLPARDDPALRGSPSMADPVPFKSFDICQSAATHISSLATVYEKKYGLDHAPPFLSIYLQSAGIMHVITLTRRPQNAQATTGLMQCIAALRGMEVTWPSAIRVRTLLEGAKVELDHTSSHPSGGPARQKRSADTAWGTEHSSDILERQSSSQQPYQAPQYRPVPTAPVAPQQDPGTSSITSNTPGTHLPGMEASTSFYPGYQWWPRTTEAYVNPGIQIYDQQLGVGAFGIGPLESSNMPPTQMPQGQFSFDEGDISQGFAQGVHYPLIDFTHFFPQNPNTG</sequence>
<evidence type="ECO:0000256" key="7">
    <source>
        <dbReference type="ARBA" id="ARBA00023242"/>
    </source>
</evidence>
<feature type="region of interest" description="Disordered" evidence="8">
    <location>
        <begin position="148"/>
        <end position="168"/>
    </location>
</feature>
<keyword evidence="6" id="KW-0804">Transcription</keyword>
<dbReference type="OrthoDB" id="2123952at2759"/>
<name>A0A8E2DGK3_9APHY</name>
<feature type="domain" description="Zn(2)-C6 fungal-type" evidence="9">
    <location>
        <begin position="30"/>
        <end position="61"/>
    </location>
</feature>
<feature type="region of interest" description="Disordered" evidence="8">
    <location>
        <begin position="1"/>
        <end position="25"/>
    </location>
</feature>
<dbReference type="InterPro" id="IPR007219">
    <property type="entry name" value="XnlR_reg_dom"/>
</dbReference>
<dbReference type="InterPro" id="IPR001138">
    <property type="entry name" value="Zn2Cys6_DnaBD"/>
</dbReference>
<dbReference type="PROSITE" id="PS50048">
    <property type="entry name" value="ZN2_CY6_FUNGAL_2"/>
    <property type="match status" value="1"/>
</dbReference>
<dbReference type="Pfam" id="PF04082">
    <property type="entry name" value="Fungal_trans"/>
    <property type="match status" value="1"/>
</dbReference>
<dbReference type="InterPro" id="IPR036864">
    <property type="entry name" value="Zn2-C6_fun-type_DNA-bd_sf"/>
</dbReference>
<comment type="subcellular location">
    <subcellularLocation>
        <location evidence="1">Nucleus</location>
    </subcellularLocation>
</comment>
<dbReference type="AlphaFoldDB" id="A0A8E2DGK3"/>
<dbReference type="GO" id="GO:0006351">
    <property type="term" value="P:DNA-templated transcription"/>
    <property type="evidence" value="ECO:0007669"/>
    <property type="project" value="InterPro"/>
</dbReference>
<dbReference type="EMBL" id="KV722547">
    <property type="protein sequence ID" value="OCH86052.1"/>
    <property type="molecule type" value="Genomic_DNA"/>
</dbReference>
<dbReference type="SUPFAM" id="SSF57701">
    <property type="entry name" value="Zn2/Cys6 DNA-binding domain"/>
    <property type="match status" value="1"/>
</dbReference>
<protein>
    <recommendedName>
        <fullName evidence="9">Zn(2)-C6 fungal-type domain-containing protein</fullName>
    </recommendedName>
</protein>
<evidence type="ECO:0000256" key="3">
    <source>
        <dbReference type="ARBA" id="ARBA00022833"/>
    </source>
</evidence>
<proteinExistence type="predicted"/>
<evidence type="ECO:0000256" key="6">
    <source>
        <dbReference type="ARBA" id="ARBA00023163"/>
    </source>
</evidence>
<evidence type="ECO:0000256" key="5">
    <source>
        <dbReference type="ARBA" id="ARBA00023125"/>
    </source>
</evidence>
<keyword evidence="2" id="KW-0479">Metal-binding</keyword>
<reference evidence="10 11" key="1">
    <citation type="submission" date="2016-07" db="EMBL/GenBank/DDBJ databases">
        <title>Draft genome of the white-rot fungus Obba rivulosa 3A-2.</title>
        <authorList>
            <consortium name="DOE Joint Genome Institute"/>
            <person name="Miettinen O."/>
            <person name="Riley R."/>
            <person name="Acob R."/>
            <person name="Barry K."/>
            <person name="Cullen D."/>
            <person name="De Vries R."/>
            <person name="Hainaut M."/>
            <person name="Hatakka A."/>
            <person name="Henrissat B."/>
            <person name="Hilden K."/>
            <person name="Kuo R."/>
            <person name="Labutti K."/>
            <person name="Lipzen A."/>
            <person name="Makela M.R."/>
            <person name="Sandor L."/>
            <person name="Spatafora J.W."/>
            <person name="Grigoriev I.V."/>
            <person name="Hibbett D.S."/>
        </authorList>
    </citation>
    <scope>NUCLEOTIDE SEQUENCE [LARGE SCALE GENOMIC DNA]</scope>
    <source>
        <strain evidence="10 11">3A-2</strain>
    </source>
</reference>
<keyword evidence="11" id="KW-1185">Reference proteome</keyword>
<dbReference type="GO" id="GO:0003677">
    <property type="term" value="F:DNA binding"/>
    <property type="evidence" value="ECO:0007669"/>
    <property type="project" value="UniProtKB-KW"/>
</dbReference>
<evidence type="ECO:0000256" key="8">
    <source>
        <dbReference type="SAM" id="MobiDB-lite"/>
    </source>
</evidence>
<dbReference type="GO" id="GO:0008270">
    <property type="term" value="F:zinc ion binding"/>
    <property type="evidence" value="ECO:0007669"/>
    <property type="project" value="InterPro"/>
</dbReference>
<dbReference type="Proteomes" id="UP000250043">
    <property type="component" value="Unassembled WGS sequence"/>
</dbReference>
<feature type="compositionally biased region" description="Low complexity" evidence="8">
    <location>
        <begin position="815"/>
        <end position="830"/>
    </location>
</feature>
<dbReference type="GO" id="GO:0000981">
    <property type="term" value="F:DNA-binding transcription factor activity, RNA polymerase II-specific"/>
    <property type="evidence" value="ECO:0007669"/>
    <property type="project" value="InterPro"/>
</dbReference>
<evidence type="ECO:0000256" key="2">
    <source>
        <dbReference type="ARBA" id="ARBA00022723"/>
    </source>
</evidence>
<dbReference type="PANTHER" id="PTHR31313">
    <property type="entry name" value="TY1 ENHANCER ACTIVATOR"/>
    <property type="match status" value="1"/>
</dbReference>
<evidence type="ECO:0000313" key="11">
    <source>
        <dbReference type="Proteomes" id="UP000250043"/>
    </source>
</evidence>
<dbReference type="CDD" id="cd00067">
    <property type="entry name" value="GAL4"/>
    <property type="match status" value="1"/>
</dbReference>
<accession>A0A8E2DGK3</accession>
<dbReference type="GO" id="GO:0005634">
    <property type="term" value="C:nucleus"/>
    <property type="evidence" value="ECO:0007669"/>
    <property type="project" value="UniProtKB-SubCell"/>
</dbReference>
<keyword evidence="5" id="KW-0238">DNA-binding</keyword>
<dbReference type="Pfam" id="PF00172">
    <property type="entry name" value="Zn_clus"/>
    <property type="match status" value="1"/>
</dbReference>